<reference evidence="1" key="1">
    <citation type="journal article" date="2014" name="Int. J. Syst. Evol. Microbiol.">
        <title>Complete genome sequence of Corynebacterium casei LMG S-19264T (=DSM 44701T), isolated from a smear-ripened cheese.</title>
        <authorList>
            <consortium name="US DOE Joint Genome Institute (JGI-PGF)"/>
            <person name="Walter F."/>
            <person name="Albersmeier A."/>
            <person name="Kalinowski J."/>
            <person name="Ruckert C."/>
        </authorList>
    </citation>
    <scope>NUCLEOTIDE SEQUENCE</scope>
    <source>
        <strain evidence="1">VKM Ac-1321</strain>
    </source>
</reference>
<evidence type="ECO:0000313" key="2">
    <source>
        <dbReference type="Proteomes" id="UP001143480"/>
    </source>
</evidence>
<reference evidence="1" key="2">
    <citation type="submission" date="2023-01" db="EMBL/GenBank/DDBJ databases">
        <authorList>
            <person name="Sun Q."/>
            <person name="Evtushenko L."/>
        </authorList>
    </citation>
    <scope>NUCLEOTIDE SEQUENCE</scope>
    <source>
        <strain evidence="1">VKM Ac-1321</strain>
    </source>
</reference>
<organism evidence="1 2">
    <name type="scientific">Dactylosporangium matsuzakiense</name>
    <dbReference type="NCBI Taxonomy" id="53360"/>
    <lineage>
        <taxon>Bacteria</taxon>
        <taxon>Bacillati</taxon>
        <taxon>Actinomycetota</taxon>
        <taxon>Actinomycetes</taxon>
        <taxon>Micromonosporales</taxon>
        <taxon>Micromonosporaceae</taxon>
        <taxon>Dactylosporangium</taxon>
    </lineage>
</organism>
<dbReference type="AlphaFoldDB" id="A0A9W6NL41"/>
<sequence length="78" mass="8374">MLDHDEELSPAVSLDLRAITTTITNDEGDPILLIDDGDVQVEFSSGMNGDWKDAITGAQRMASAALEFAAVLRRTPNA</sequence>
<proteinExistence type="predicted"/>
<dbReference type="Proteomes" id="UP001143480">
    <property type="component" value="Unassembled WGS sequence"/>
</dbReference>
<protein>
    <submittedName>
        <fullName evidence="1">Uncharacterized protein</fullName>
    </submittedName>
</protein>
<accession>A0A9W6NL41</accession>
<gene>
    <name evidence="1" type="ORF">GCM10017581_022320</name>
</gene>
<name>A0A9W6NL41_9ACTN</name>
<comment type="caution">
    <text evidence="1">The sequence shown here is derived from an EMBL/GenBank/DDBJ whole genome shotgun (WGS) entry which is preliminary data.</text>
</comment>
<dbReference type="RefSeq" id="WP_223100897.1">
    <property type="nucleotide sequence ID" value="NZ_BAAAXA010000001.1"/>
</dbReference>
<evidence type="ECO:0000313" key="1">
    <source>
        <dbReference type="EMBL" id="GLL00492.1"/>
    </source>
</evidence>
<keyword evidence="2" id="KW-1185">Reference proteome</keyword>
<dbReference type="EMBL" id="BSFP01000008">
    <property type="protein sequence ID" value="GLL00492.1"/>
    <property type="molecule type" value="Genomic_DNA"/>
</dbReference>